<dbReference type="Pfam" id="PF05365">
    <property type="entry name" value="UCR_UQCRX_QCR9"/>
    <property type="match status" value="1"/>
</dbReference>
<comment type="pathway">
    <text evidence="3 20">Protein modification; protein ubiquitination.</text>
</comment>
<evidence type="ECO:0000256" key="4">
    <source>
        <dbReference type="ARBA" id="ARBA00007856"/>
    </source>
</evidence>
<evidence type="ECO:0000256" key="21">
    <source>
        <dbReference type="SAM" id="MobiDB-lite"/>
    </source>
</evidence>
<keyword evidence="11 20" id="KW-0833">Ubl conjugation pathway</keyword>
<dbReference type="InterPro" id="IPR008027">
    <property type="entry name" value="QCR9"/>
</dbReference>
<sequence>MDHHLKHYVFKLLYYVALNNGKDLYKLFPDSFTEKDTFTLEEFLNDPKGKYKDFYMINKIPGYRKEHNSIKHVGRNCGRKFRVGEPLYRCQECGYDDTCVLCIHCFNPKDHQNHHIYTDICNDFTTGICDCGDEEAWNQELHCKANDVKRGNESDDENDILFNKESVSLALRESLNYFIDLFNQNIEPLPTFTKDITMYLRQLVQEKKMDDLKAFLEDLKYKNIFADVGSEDHFAVMIYNDEYHNYSQATTALRQGSPDNVHTDILTSKIDSEGRAMLKCSDDVDTLMPGFFAVQTNGLCATLTSWSEYIHQESCKYIVQWMAHCLTIPISNYQTVFRETLGEVLTESDQCLGSNDSPIPAVNTYFPNKLPRFYGHKFLDLSLLDPYNNIPEGYHKMLPASELNSISNTSNETVPIEGKEYENTRLQYLLYFDNRFWKKLRKDLQNVIIPTLASSIKYKPIFCEQVVEIFNHITRSIAFMDREPQLTALRECVVQLFTCPTNAKLIFGGDNGYFIDIVWSVIDIFVEFSKVENGTLVWQRVQKSNPTKSYGISMKQGLYTIETLISKVNDANILLRPKEFISIVTLCKLFNGAWKLVRKEGEHVVHEDQHFIPYLEYTTSIYSIIQTMVNALVDEGCDKKLLLNSIRLINTFLGYKSLTYKLVHNSHEIIKFSVASDRVAYMNPIHTFFSFLIENVPLIEAYETIVYQDTNSGSPVPAEISSTNGAIGNSALQFKEQYEDKVSQSFDFLKISDFSLRTVVLCAQADVGFWVRNGSTVLHQTSYYKNNPELNTYSRDIHLNQLAFLWEIDDTPRVIYNMLDRWMLLDWFDGNVEFQETEYQDKISLIVQHFIAFVYQVLTERQFFQTFKSPKEKKLSQIKNAIMYNLFTKPLSYSKLLRLVPDYLTEDSTLFDAALEEISIFKEPQGLTDNGVFKLKEKYYTKIDPLKLSNLDNEFETSAMVIKKHLNKGKKGDGSSIILEPQLVSPTEMDEGARLLGSFTRHPVFAKIVYKLLQVCLDTNEGVFLNELLHLVHGIFMDDEQTNGDSSFPDAYLSKPICNLLMSIVNSSPDIFSKNIRTNADFLLKQMIEKRSEDVFDSLTAGFGEEYINKYKDEKLNTQTNTDESERERKRKLAKKHQARLMAKFSNQQNKFMKENEVAFKDKKQEQPDADGDIDMSSDEKSLETEDFTCSLCQDNESEDIFVVPTYHDHSPIFWSSNKDDIHEYMPEWDGFENDNSGKLIEVERSDEANSCYETRKVFVSCNHHIHYNCFRRYIQKKRFSSTAFICPLCQSFSNSVMVVHKTAKKPDSMSIAIGENKACEVLMNCLTPSGEAEECNISDVLDSVFQDTQYFGKEFRKSKYSSNGNTAKILTINFANTISMLEISSRLDKNTNQTFLKGEEQKFKTLKNLLIFILEICKTCGMPDISSIDLFKFYKKFGNYEDNEEDRDDHYDPQYAAFGNELFQLIVSRCLFEDNSLKEIITGVLRGYFVQFARSQLENSISINFNWIEIRKYYKQPPPLSDALRQRILDITDGQMRDLVEHELDSLPNWCIMCYYNFLRHILPTLRRCLILLKTFQLVTSEYNDNEFIINGMNMEEDLIPEKTMSLPETVNRMLSVLTDYSNLEELLLAETYPYTNTSANLCGVNIINDDYCGVIKLINLAEHLNTYVTDTNAVDLPVENSRSRNASNRLDFKICLLCGTKIHARTDRHELSRHLSGCQCFNSFGAFLLPNSSEVCLQLHQPPSSIFISAPYLNSHGEAGRNAMKRGDLTTLNLTRYEHLNKLWINNEIPRYISRVMGDEFRVSILSNGFLFALNRDPTAGRRVPPVNDADDSEDDFMDEGDGFFSDEDMADEDRFRNLNGQTGDVRDFFEIFQTVRNAMDNGENEGGDVDLTTPFLQMFGQQFRAARDDNDDDDDDDEDNADVDRFNDAIMPMLRRTFNNGNNDQPFELNNDDDHRPGNDNNNNGPDNNDAGNNEHIRTVFVGAFLFQTEFDTAITKWYENHNKGKLWKDVKARIGNTGGDDEDEE</sequence>
<evidence type="ECO:0000256" key="16">
    <source>
        <dbReference type="ARBA" id="ARBA00023128"/>
    </source>
</evidence>
<dbReference type="Proteomes" id="UP000750334">
    <property type="component" value="Unassembled WGS sequence"/>
</dbReference>
<evidence type="ECO:0000256" key="13">
    <source>
        <dbReference type="ARBA" id="ARBA00022833"/>
    </source>
</evidence>
<dbReference type="OrthoDB" id="26387at2759"/>
<proteinExistence type="inferred from homology"/>
<evidence type="ECO:0000256" key="7">
    <source>
        <dbReference type="ARBA" id="ARBA00022679"/>
    </source>
</evidence>
<feature type="compositionally biased region" description="Acidic residues" evidence="21">
    <location>
        <begin position="1912"/>
        <end position="1924"/>
    </location>
</feature>
<dbReference type="InterPro" id="IPR003126">
    <property type="entry name" value="Znf_UBR"/>
</dbReference>
<evidence type="ECO:0000256" key="2">
    <source>
        <dbReference type="ARBA" id="ARBA00004434"/>
    </source>
</evidence>
<evidence type="ECO:0000256" key="1">
    <source>
        <dbReference type="ARBA" id="ARBA00000900"/>
    </source>
</evidence>
<evidence type="ECO:0000256" key="10">
    <source>
        <dbReference type="ARBA" id="ARBA00022771"/>
    </source>
</evidence>
<dbReference type="FunFam" id="2.10.110.30:FF:000002">
    <property type="entry name" value="Putative e3 ubiquitin-protein ligase ubr3"/>
    <property type="match status" value="1"/>
</dbReference>
<evidence type="ECO:0000256" key="12">
    <source>
        <dbReference type="ARBA" id="ARBA00022792"/>
    </source>
</evidence>
<dbReference type="CDD" id="cd19672">
    <property type="entry name" value="UBR-box_UBR1_like"/>
    <property type="match status" value="1"/>
</dbReference>
<dbReference type="GO" id="GO:0008270">
    <property type="term" value="F:zinc ion binding"/>
    <property type="evidence" value="ECO:0007669"/>
    <property type="project" value="UniProtKB-UniRule"/>
</dbReference>
<keyword evidence="16" id="KW-0496">Mitochondrion</keyword>
<dbReference type="GO" id="GO:0005743">
    <property type="term" value="C:mitochondrial inner membrane"/>
    <property type="evidence" value="ECO:0007669"/>
    <property type="project" value="UniProtKB-SubCell"/>
</dbReference>
<dbReference type="GO" id="GO:0016567">
    <property type="term" value="P:protein ubiquitination"/>
    <property type="evidence" value="ECO:0007669"/>
    <property type="project" value="UniProtKB-UniRule"/>
</dbReference>
<dbReference type="GO" id="GO:0061630">
    <property type="term" value="F:ubiquitin protein ligase activity"/>
    <property type="evidence" value="ECO:0007669"/>
    <property type="project" value="UniProtKB-UniRule"/>
</dbReference>
<keyword evidence="24" id="KW-1185">Reference proteome</keyword>
<dbReference type="InterPro" id="IPR039164">
    <property type="entry name" value="UBR1-like"/>
</dbReference>
<evidence type="ECO:0000259" key="22">
    <source>
        <dbReference type="PROSITE" id="PS51157"/>
    </source>
</evidence>
<evidence type="ECO:0000256" key="3">
    <source>
        <dbReference type="ARBA" id="ARBA00004906"/>
    </source>
</evidence>
<comment type="catalytic activity">
    <reaction evidence="1 20">
        <text>S-ubiquitinyl-[E2 ubiquitin-conjugating enzyme]-L-cysteine + [acceptor protein]-L-lysine = [E2 ubiquitin-conjugating enzyme]-L-cysteine + N(6)-ubiquitinyl-[acceptor protein]-L-lysine.</text>
        <dbReference type="EC" id="2.3.2.27"/>
    </reaction>
</comment>
<keyword evidence="7 20" id="KW-0808">Transferase</keyword>
<comment type="function">
    <text evidence="20">Ubiquitin ligase protein which is a component of the N-end rule pathway. Recognizes and binds to proteins bearing specific N-terminal residues that are destabilizing according to the N-end rule, leading to their ubiquitination and subsequent degradation.</text>
</comment>
<dbReference type="EC" id="2.3.2.27" evidence="20"/>
<dbReference type="Pfam" id="PF22960">
    <property type="entry name" value="WHD_UBR1"/>
    <property type="match status" value="1"/>
</dbReference>
<evidence type="ECO:0000256" key="11">
    <source>
        <dbReference type="ARBA" id="ARBA00022786"/>
    </source>
</evidence>
<keyword evidence="14" id="KW-0249">Electron transport</keyword>
<comment type="caution">
    <text evidence="23">The sequence shown here is derived from an EMBL/GenBank/DDBJ whole genome shotgun (WGS) entry which is preliminary data.</text>
</comment>
<dbReference type="PANTHER" id="PTHR21497">
    <property type="entry name" value="UBIQUITIN LIGASE E3 ALPHA-RELATED"/>
    <property type="match status" value="1"/>
</dbReference>
<reference evidence="23 24" key="1">
    <citation type="submission" date="2020-11" db="EMBL/GenBank/DDBJ databases">
        <title>Kefir isolates.</title>
        <authorList>
            <person name="Marcisauskas S."/>
            <person name="Kim Y."/>
            <person name="Blasche S."/>
        </authorList>
    </citation>
    <scope>NUCLEOTIDE SEQUENCE [LARGE SCALE GENOMIC DNA]</scope>
    <source>
        <strain evidence="23 24">OG2</strain>
    </source>
</reference>
<feature type="domain" description="UBR-type" evidence="22">
    <location>
        <begin position="75"/>
        <end position="148"/>
    </location>
</feature>
<organism evidence="23 24">
    <name type="scientific">Maudiozyma exigua</name>
    <name type="common">Yeast</name>
    <name type="synonym">Kazachstania exigua</name>
    <dbReference type="NCBI Taxonomy" id="34358"/>
    <lineage>
        <taxon>Eukaryota</taxon>
        <taxon>Fungi</taxon>
        <taxon>Dikarya</taxon>
        <taxon>Ascomycota</taxon>
        <taxon>Saccharomycotina</taxon>
        <taxon>Saccharomycetes</taxon>
        <taxon>Saccharomycetales</taxon>
        <taxon>Saccharomycetaceae</taxon>
        <taxon>Maudiozyma</taxon>
    </lineage>
</organism>
<dbReference type="FunFam" id="1.20.5.260:FF:000001">
    <property type="entry name" value="Cytochrome b-c1 complex subunit 9"/>
    <property type="match status" value="1"/>
</dbReference>
<name>A0A9P6W8Z0_MAUEX</name>
<evidence type="ECO:0000256" key="19">
    <source>
        <dbReference type="PROSITE-ProRule" id="PRU00508"/>
    </source>
</evidence>
<comment type="similarity">
    <text evidence="4">Belongs to the UQCR10/QCR9 family.</text>
</comment>
<keyword evidence="15" id="KW-1133">Transmembrane helix</keyword>
<dbReference type="GO" id="GO:0000151">
    <property type="term" value="C:ubiquitin ligase complex"/>
    <property type="evidence" value="ECO:0007669"/>
    <property type="project" value="TreeGrafter"/>
</dbReference>
<dbReference type="SUPFAM" id="SSF57850">
    <property type="entry name" value="RING/U-box"/>
    <property type="match status" value="1"/>
</dbReference>
<dbReference type="GO" id="GO:0071596">
    <property type="term" value="P:ubiquitin-dependent protein catabolic process via the N-end rule pathway"/>
    <property type="evidence" value="ECO:0007669"/>
    <property type="project" value="UniProtKB-UniRule"/>
</dbReference>
<evidence type="ECO:0000256" key="5">
    <source>
        <dbReference type="ARBA" id="ARBA00022448"/>
    </source>
</evidence>
<dbReference type="GO" id="GO:0006122">
    <property type="term" value="P:mitochondrial electron transport, ubiquinol to cytochrome c"/>
    <property type="evidence" value="ECO:0007669"/>
    <property type="project" value="InterPro"/>
</dbReference>
<keyword evidence="5" id="KW-0813">Transport</keyword>
<evidence type="ECO:0000256" key="6">
    <source>
        <dbReference type="ARBA" id="ARBA00022660"/>
    </source>
</evidence>
<dbReference type="PANTHER" id="PTHR21497:SF26">
    <property type="entry name" value="E3 UBIQUITIN-PROTEIN LIGASE UBR1"/>
    <property type="match status" value="1"/>
</dbReference>
<dbReference type="InterPro" id="IPR055194">
    <property type="entry name" value="UBR1-like_WH"/>
</dbReference>
<evidence type="ECO:0000313" key="24">
    <source>
        <dbReference type="Proteomes" id="UP000750334"/>
    </source>
</evidence>
<keyword evidence="17" id="KW-0472">Membrane</keyword>
<gene>
    <name evidence="23" type="primary">UBR1</name>
    <name evidence="23" type="ORF">C6P45_005495</name>
</gene>
<keyword evidence="10 20" id="KW-0863">Zinc-finger</keyword>
<feature type="zinc finger region" description="UBR-type" evidence="19">
    <location>
        <begin position="75"/>
        <end position="148"/>
    </location>
</feature>
<keyword evidence="12" id="KW-0999">Mitochondrion inner membrane</keyword>
<dbReference type="EMBL" id="PUHR01000098">
    <property type="protein sequence ID" value="KAG0667442.1"/>
    <property type="molecule type" value="Genomic_DNA"/>
</dbReference>
<evidence type="ECO:0000256" key="15">
    <source>
        <dbReference type="ARBA" id="ARBA00022989"/>
    </source>
</evidence>
<accession>A0A9P6W8Z0</accession>
<comment type="subcellular location">
    <subcellularLocation>
        <location evidence="2">Mitochondrion inner membrane</location>
        <topology evidence="2">Single-pass membrane protein</topology>
    </subcellularLocation>
</comment>
<evidence type="ECO:0000256" key="14">
    <source>
        <dbReference type="ARBA" id="ARBA00022982"/>
    </source>
</evidence>
<dbReference type="PROSITE" id="PS51157">
    <property type="entry name" value="ZF_UBR"/>
    <property type="match status" value="1"/>
</dbReference>
<dbReference type="InterPro" id="IPR044046">
    <property type="entry name" value="E3_ligase_UBR-like_C"/>
</dbReference>
<evidence type="ECO:0000256" key="18">
    <source>
        <dbReference type="ARBA" id="ARBA00046341"/>
    </source>
</evidence>
<dbReference type="Gene3D" id="2.10.110.30">
    <property type="match status" value="1"/>
</dbReference>
<protein>
    <recommendedName>
        <fullName evidence="20">E3 ubiquitin-protein ligase</fullName>
        <ecNumber evidence="20">2.3.2.27</ecNumber>
    </recommendedName>
</protein>
<dbReference type="SUPFAM" id="SSF81514">
    <property type="entry name" value="Subunit X (non-heme 7 kDa protein) of cytochrome bc1 complex (Ubiquinol-cytochrome c reductase)"/>
    <property type="match status" value="1"/>
</dbReference>
<dbReference type="Pfam" id="PF02207">
    <property type="entry name" value="zf-UBR"/>
    <property type="match status" value="1"/>
</dbReference>
<feature type="compositionally biased region" description="Low complexity" evidence="21">
    <location>
        <begin position="1962"/>
        <end position="1975"/>
    </location>
</feature>
<keyword evidence="9 20" id="KW-0479">Metal-binding</keyword>
<evidence type="ECO:0000256" key="20">
    <source>
        <dbReference type="RuleBase" id="RU366018"/>
    </source>
</evidence>
<dbReference type="Pfam" id="PF18995">
    <property type="entry name" value="PRT6_C"/>
    <property type="match status" value="1"/>
</dbReference>
<feature type="region of interest" description="Disordered" evidence="21">
    <location>
        <begin position="1158"/>
        <end position="1178"/>
    </location>
</feature>
<dbReference type="GO" id="GO:0045275">
    <property type="term" value="C:respiratory chain complex III"/>
    <property type="evidence" value="ECO:0007669"/>
    <property type="project" value="InterPro"/>
</dbReference>
<comment type="similarity">
    <text evidence="18 20">Belongs to the E3 ubiquitin-protein ligase UBR1-like family.</text>
</comment>
<feature type="compositionally biased region" description="Basic and acidic residues" evidence="21">
    <location>
        <begin position="1158"/>
        <end position="1167"/>
    </location>
</feature>
<keyword evidence="8" id="KW-0812">Transmembrane</keyword>
<feature type="compositionally biased region" description="Acidic residues" evidence="21">
    <location>
        <begin position="1168"/>
        <end position="1177"/>
    </location>
</feature>
<feature type="region of interest" description="Disordered" evidence="21">
    <location>
        <begin position="1909"/>
        <end position="1977"/>
    </location>
</feature>
<evidence type="ECO:0000313" key="23">
    <source>
        <dbReference type="EMBL" id="KAG0667442.1"/>
    </source>
</evidence>
<evidence type="ECO:0000256" key="17">
    <source>
        <dbReference type="ARBA" id="ARBA00023136"/>
    </source>
</evidence>
<keyword evidence="13 20" id="KW-0862">Zinc</keyword>
<evidence type="ECO:0000256" key="9">
    <source>
        <dbReference type="ARBA" id="ARBA00022723"/>
    </source>
</evidence>
<evidence type="ECO:0000256" key="8">
    <source>
        <dbReference type="ARBA" id="ARBA00022692"/>
    </source>
</evidence>
<dbReference type="SMART" id="SM00396">
    <property type="entry name" value="ZnF_UBR1"/>
    <property type="match status" value="1"/>
</dbReference>
<keyword evidence="6" id="KW-0679">Respiratory chain</keyword>
<dbReference type="Gene3D" id="1.20.5.260">
    <property type="entry name" value="Cytochrome b-c1 complex subunit 9"/>
    <property type="match status" value="1"/>
</dbReference>
<dbReference type="InterPro" id="IPR036656">
    <property type="entry name" value="QCR9_sf"/>
</dbReference>